<dbReference type="AlphaFoldDB" id="A0A699GXG1"/>
<protein>
    <recommendedName>
        <fullName evidence="2">GAG-pre-integrase domain-containing protein</fullName>
    </recommendedName>
</protein>
<accession>A0A699GXG1</accession>
<dbReference type="InterPro" id="IPR025724">
    <property type="entry name" value="GAG-pre-integrase_dom"/>
</dbReference>
<name>A0A699GXG1_TANCI</name>
<dbReference type="Pfam" id="PF13976">
    <property type="entry name" value="gag_pre-integrs"/>
    <property type="match status" value="1"/>
</dbReference>
<gene>
    <name evidence="3" type="ORF">Tci_256088</name>
</gene>
<feature type="domain" description="GAG-pre-integrase" evidence="2">
    <location>
        <begin position="21"/>
        <end position="68"/>
    </location>
</feature>
<proteinExistence type="predicted"/>
<reference evidence="3" key="1">
    <citation type="journal article" date="2019" name="Sci. Rep.">
        <title>Draft genome of Tanacetum cinerariifolium, the natural source of mosquito coil.</title>
        <authorList>
            <person name="Yamashiro T."/>
            <person name="Shiraishi A."/>
            <person name="Satake H."/>
            <person name="Nakayama K."/>
        </authorList>
    </citation>
    <scope>NUCLEOTIDE SEQUENCE</scope>
</reference>
<comment type="caution">
    <text evidence="3">The sequence shown here is derived from an EMBL/GenBank/DDBJ whole genome shotgun (WGS) entry which is preliminary data.</text>
</comment>
<sequence length="337" mass="38392">MDVVILIDKYAFHVAKQTKYNLNKIYLWHYRLGHINKQHIKKLQSDSTIASTGSDSFDVCEQCVCSKMTKKPFSDYLLQEFSRSDKILDKVQDTPTKPQTEEPSLKSIILYDSELVVEEVVPTNVVKQAPPENQENDVASTTPILRRSSRPSNLPNRYLRKTKDMFLVYVGLEDELSVKGYTYASFQTDWDDTKSQLGYMLVMNGRVVAWRILKQDTIAMSYIEADYVVVSEAAKAAYWMKKVIEELGVVPSIENPVKVYCNNSSTILLASECITQRCGRHILHIHHYIHEAIGLPNVEVIRVHTDDSTANPLMKALPCDKHSFHANGMGLRYIGLD</sequence>
<feature type="region of interest" description="Disordered" evidence="1">
    <location>
        <begin position="128"/>
        <end position="155"/>
    </location>
</feature>
<dbReference type="PANTHER" id="PTHR11439">
    <property type="entry name" value="GAG-POL-RELATED RETROTRANSPOSON"/>
    <property type="match status" value="1"/>
</dbReference>
<dbReference type="EMBL" id="BKCJ010076479">
    <property type="protein sequence ID" value="GEW84112.1"/>
    <property type="molecule type" value="Genomic_DNA"/>
</dbReference>
<organism evidence="3">
    <name type="scientific">Tanacetum cinerariifolium</name>
    <name type="common">Dalmatian daisy</name>
    <name type="synonym">Chrysanthemum cinerariifolium</name>
    <dbReference type="NCBI Taxonomy" id="118510"/>
    <lineage>
        <taxon>Eukaryota</taxon>
        <taxon>Viridiplantae</taxon>
        <taxon>Streptophyta</taxon>
        <taxon>Embryophyta</taxon>
        <taxon>Tracheophyta</taxon>
        <taxon>Spermatophyta</taxon>
        <taxon>Magnoliopsida</taxon>
        <taxon>eudicotyledons</taxon>
        <taxon>Gunneridae</taxon>
        <taxon>Pentapetalae</taxon>
        <taxon>asterids</taxon>
        <taxon>campanulids</taxon>
        <taxon>Asterales</taxon>
        <taxon>Asteraceae</taxon>
        <taxon>Asteroideae</taxon>
        <taxon>Anthemideae</taxon>
        <taxon>Anthemidinae</taxon>
        <taxon>Tanacetum</taxon>
    </lineage>
</organism>
<evidence type="ECO:0000259" key="2">
    <source>
        <dbReference type="Pfam" id="PF13976"/>
    </source>
</evidence>
<dbReference type="CDD" id="cd09272">
    <property type="entry name" value="RNase_HI_RT_Ty1"/>
    <property type="match status" value="1"/>
</dbReference>
<evidence type="ECO:0000256" key="1">
    <source>
        <dbReference type="SAM" id="MobiDB-lite"/>
    </source>
</evidence>
<dbReference type="PANTHER" id="PTHR11439:SF496">
    <property type="entry name" value="RNA-DIRECTED DNA POLYMERASE"/>
    <property type="match status" value="1"/>
</dbReference>
<evidence type="ECO:0000313" key="3">
    <source>
        <dbReference type="EMBL" id="GEW84112.1"/>
    </source>
</evidence>
<feature type="compositionally biased region" description="Polar residues" evidence="1">
    <location>
        <begin position="131"/>
        <end position="143"/>
    </location>
</feature>